<evidence type="ECO:0000256" key="1">
    <source>
        <dbReference type="SAM" id="Phobius"/>
    </source>
</evidence>
<dbReference type="InterPro" id="IPR025339">
    <property type="entry name" value="DUF4245"/>
</dbReference>
<dbReference type="RefSeq" id="WP_219083436.1">
    <property type="nucleotide sequence ID" value="NZ_CP079216.1"/>
</dbReference>
<keyword evidence="1" id="KW-1133">Transmembrane helix</keyword>
<evidence type="ECO:0000313" key="3">
    <source>
        <dbReference type="Proteomes" id="UP000824504"/>
    </source>
</evidence>
<feature type="transmembrane region" description="Helical" evidence="1">
    <location>
        <begin position="12"/>
        <end position="31"/>
    </location>
</feature>
<keyword evidence="3" id="KW-1185">Reference proteome</keyword>
<accession>A0ABX8SJE0</accession>
<protein>
    <submittedName>
        <fullName evidence="2">DUF4245 domain-containing protein</fullName>
    </submittedName>
</protein>
<reference evidence="2 3" key="1">
    <citation type="submission" date="2021-07" db="EMBL/GenBank/DDBJ databases">
        <title>complete genome sequencing of Tessaracoccus sp.J1M15.</title>
        <authorList>
            <person name="Bae J.-W."/>
            <person name="Kim D.-y."/>
        </authorList>
    </citation>
    <scope>NUCLEOTIDE SEQUENCE [LARGE SCALE GENOMIC DNA]</scope>
    <source>
        <strain evidence="2 3">J1M15</strain>
    </source>
</reference>
<name>A0ABX8SJE0_9ACTN</name>
<dbReference type="Pfam" id="PF14030">
    <property type="entry name" value="DUF4245"/>
    <property type="match status" value="1"/>
</dbReference>
<dbReference type="Proteomes" id="UP000824504">
    <property type="component" value="Chromosome"/>
</dbReference>
<gene>
    <name evidence="2" type="ORF">KDB89_03245</name>
</gene>
<dbReference type="EMBL" id="CP079216">
    <property type="protein sequence ID" value="QXT63507.1"/>
    <property type="molecule type" value="Genomic_DNA"/>
</dbReference>
<keyword evidence="1" id="KW-0812">Transmembrane</keyword>
<keyword evidence="1" id="KW-0472">Membrane</keyword>
<sequence>MAGPNKNARTRDMVISMAVIVIPVLLIMWIFTTPADEGAERVDVAATLAVAQEQSSYPLLVADGLEEDWIPTRVAWALSGQPWITSEPAVGDSWQVGYLSPDDVYYGVQQRDESRAEFISATTREGSLVGEQVEIAGLTWERYESDDERTRSLVSTDGDVTSIVSADTDFVSLEAFAAMLVEVAPTAD</sequence>
<proteinExistence type="predicted"/>
<evidence type="ECO:0000313" key="2">
    <source>
        <dbReference type="EMBL" id="QXT63507.1"/>
    </source>
</evidence>
<organism evidence="2 3">
    <name type="scientific">Tessaracoccus palaemonis</name>
    <dbReference type="NCBI Taxonomy" id="2829499"/>
    <lineage>
        <taxon>Bacteria</taxon>
        <taxon>Bacillati</taxon>
        <taxon>Actinomycetota</taxon>
        <taxon>Actinomycetes</taxon>
        <taxon>Propionibacteriales</taxon>
        <taxon>Propionibacteriaceae</taxon>
        <taxon>Tessaracoccus</taxon>
    </lineage>
</organism>